<evidence type="ECO:0000313" key="2">
    <source>
        <dbReference type="Proteomes" id="UP000886998"/>
    </source>
</evidence>
<dbReference type="PANTHER" id="PTHR47326">
    <property type="entry name" value="TRANSPOSABLE ELEMENT TC3 TRANSPOSASE-LIKE PROTEIN"/>
    <property type="match status" value="1"/>
</dbReference>
<gene>
    <name evidence="1" type="primary">AVEN_143221_1</name>
    <name evidence="1" type="ORF">TNIN_299741</name>
</gene>
<dbReference type="PANTHER" id="PTHR47326:SF1">
    <property type="entry name" value="HTH PSQ-TYPE DOMAIN-CONTAINING PROTEIN"/>
    <property type="match status" value="1"/>
</dbReference>
<keyword evidence="2" id="KW-1185">Reference proteome</keyword>
<protein>
    <submittedName>
        <fullName evidence="1">Uncharacterized protein</fullName>
    </submittedName>
</protein>
<name>A0A8X7BXW7_9ARAC</name>
<proteinExistence type="predicted"/>
<accession>A0A8X7BXW7</accession>
<dbReference type="OrthoDB" id="6762846at2759"/>
<reference evidence="1" key="1">
    <citation type="submission" date="2020-08" db="EMBL/GenBank/DDBJ databases">
        <title>Multicomponent nature underlies the extraordinary mechanical properties of spider dragline silk.</title>
        <authorList>
            <person name="Kono N."/>
            <person name="Nakamura H."/>
            <person name="Mori M."/>
            <person name="Yoshida Y."/>
            <person name="Ohtoshi R."/>
            <person name="Malay A.D."/>
            <person name="Moran D.A.P."/>
            <person name="Tomita M."/>
            <person name="Numata K."/>
            <person name="Arakawa K."/>
        </authorList>
    </citation>
    <scope>NUCLEOTIDE SEQUENCE</scope>
</reference>
<dbReference type="AlphaFoldDB" id="A0A8X7BXW7"/>
<comment type="caution">
    <text evidence="1">The sequence shown here is derived from an EMBL/GenBank/DDBJ whole genome shotgun (WGS) entry which is preliminary data.</text>
</comment>
<evidence type="ECO:0000313" key="1">
    <source>
        <dbReference type="EMBL" id="GFY47970.1"/>
    </source>
</evidence>
<organism evidence="1 2">
    <name type="scientific">Trichonephila inaurata madagascariensis</name>
    <dbReference type="NCBI Taxonomy" id="2747483"/>
    <lineage>
        <taxon>Eukaryota</taxon>
        <taxon>Metazoa</taxon>
        <taxon>Ecdysozoa</taxon>
        <taxon>Arthropoda</taxon>
        <taxon>Chelicerata</taxon>
        <taxon>Arachnida</taxon>
        <taxon>Araneae</taxon>
        <taxon>Araneomorphae</taxon>
        <taxon>Entelegynae</taxon>
        <taxon>Araneoidea</taxon>
        <taxon>Nephilidae</taxon>
        <taxon>Trichonephila</taxon>
        <taxon>Trichonephila inaurata</taxon>
    </lineage>
</organism>
<sequence length="103" mass="11760">MTSLTNQKMADIHFIYSVMDGLALEARRLYGELLPSKRKTFKRLQRRLRKIGSFVSGMHDTGHTRNARIPELEEHVLCKFKEQPETSTRTVSAAANVSHMTVS</sequence>
<dbReference type="EMBL" id="BMAV01006241">
    <property type="protein sequence ID" value="GFY47970.1"/>
    <property type="molecule type" value="Genomic_DNA"/>
</dbReference>
<dbReference type="Proteomes" id="UP000886998">
    <property type="component" value="Unassembled WGS sequence"/>
</dbReference>